<feature type="region of interest" description="Disordered" evidence="1">
    <location>
        <begin position="184"/>
        <end position="214"/>
    </location>
</feature>
<proteinExistence type="predicted"/>
<sequence>MHLIEFPVFYKGHLIMEVNQDLVLLEPSMRSLETDIQSLGHNVSRHKRVDLERHFWLKIKSNMRKKRKRVYWCPAKEVYREYLRKLIDSRLCSSSPLLIRVVIVKKTVQDSNILQLHPIAYPRKLQLGSDRGCYLPSSVFTANCSPLELIAKKTGQSRLPDTQQSTSLLEIDQKWLEITCDTPTKQHSHENLDDRRVNGDNGQSGHINKTKPPSNRRFSIRIFQGRTGHYWARPTFSEVKLREMQADLQLPQPCFLGDQEDCQDYLNKLFCSITERGTVVVEVIKPLQTPLECVLPEKIQGLLDTRPQSNGCSASINCRIDDRKTVYTILFKRKT</sequence>
<dbReference type="AlphaFoldDB" id="A0A915DPH0"/>
<dbReference type="WBParaSite" id="jg21744">
    <property type="protein sequence ID" value="jg21744"/>
    <property type="gene ID" value="jg21744"/>
</dbReference>
<keyword evidence="2" id="KW-1185">Reference proteome</keyword>
<protein>
    <submittedName>
        <fullName evidence="3">Uncharacterized protein</fullName>
    </submittedName>
</protein>
<reference evidence="3" key="1">
    <citation type="submission" date="2022-11" db="UniProtKB">
        <authorList>
            <consortium name="WormBaseParasite"/>
        </authorList>
    </citation>
    <scope>IDENTIFICATION</scope>
</reference>
<feature type="compositionally biased region" description="Basic and acidic residues" evidence="1">
    <location>
        <begin position="187"/>
        <end position="198"/>
    </location>
</feature>
<organism evidence="2 3">
    <name type="scientific">Ditylenchus dipsaci</name>
    <dbReference type="NCBI Taxonomy" id="166011"/>
    <lineage>
        <taxon>Eukaryota</taxon>
        <taxon>Metazoa</taxon>
        <taxon>Ecdysozoa</taxon>
        <taxon>Nematoda</taxon>
        <taxon>Chromadorea</taxon>
        <taxon>Rhabditida</taxon>
        <taxon>Tylenchina</taxon>
        <taxon>Tylenchomorpha</taxon>
        <taxon>Sphaerularioidea</taxon>
        <taxon>Anguinidae</taxon>
        <taxon>Anguininae</taxon>
        <taxon>Ditylenchus</taxon>
    </lineage>
</organism>
<dbReference type="Proteomes" id="UP000887574">
    <property type="component" value="Unplaced"/>
</dbReference>
<name>A0A915DPH0_9BILA</name>
<evidence type="ECO:0000256" key="1">
    <source>
        <dbReference type="SAM" id="MobiDB-lite"/>
    </source>
</evidence>
<evidence type="ECO:0000313" key="3">
    <source>
        <dbReference type="WBParaSite" id="jg21744"/>
    </source>
</evidence>
<evidence type="ECO:0000313" key="2">
    <source>
        <dbReference type="Proteomes" id="UP000887574"/>
    </source>
</evidence>
<accession>A0A915DPH0</accession>
<feature type="compositionally biased region" description="Polar residues" evidence="1">
    <location>
        <begin position="200"/>
        <end position="214"/>
    </location>
</feature>